<feature type="region of interest" description="Disordered" evidence="1">
    <location>
        <begin position="1"/>
        <end position="48"/>
    </location>
</feature>
<accession>A0A0E0DCU6</accession>
<organism evidence="2">
    <name type="scientific">Oryza meridionalis</name>
    <dbReference type="NCBI Taxonomy" id="40149"/>
    <lineage>
        <taxon>Eukaryota</taxon>
        <taxon>Viridiplantae</taxon>
        <taxon>Streptophyta</taxon>
        <taxon>Embryophyta</taxon>
        <taxon>Tracheophyta</taxon>
        <taxon>Spermatophyta</taxon>
        <taxon>Magnoliopsida</taxon>
        <taxon>Liliopsida</taxon>
        <taxon>Poales</taxon>
        <taxon>Poaceae</taxon>
        <taxon>BOP clade</taxon>
        <taxon>Oryzoideae</taxon>
        <taxon>Oryzeae</taxon>
        <taxon>Oryzinae</taxon>
        <taxon>Oryza</taxon>
    </lineage>
</organism>
<reference evidence="2" key="2">
    <citation type="submission" date="2018-05" db="EMBL/GenBank/DDBJ databases">
        <title>OmerRS3 (Oryza meridionalis Reference Sequence Version 3).</title>
        <authorList>
            <person name="Zhang J."/>
            <person name="Kudrna D."/>
            <person name="Lee S."/>
            <person name="Talag J."/>
            <person name="Welchert J."/>
            <person name="Wing R.A."/>
        </authorList>
    </citation>
    <scope>NUCLEOTIDE SEQUENCE [LARGE SCALE GENOMIC DNA]</scope>
    <source>
        <strain evidence="2">cv. OR44</strain>
    </source>
</reference>
<dbReference type="EnsemblPlants" id="OMERI04G07950.2">
    <property type="protein sequence ID" value="OMERI04G07950.2"/>
    <property type="gene ID" value="OMERI04G07950"/>
</dbReference>
<evidence type="ECO:0000256" key="1">
    <source>
        <dbReference type="SAM" id="MobiDB-lite"/>
    </source>
</evidence>
<dbReference type="AlphaFoldDB" id="A0A0E0DCU6"/>
<sequence length="48" mass="5577">MGSPRIRRRGPSSLHRHPPRRNQVRFQPRSWNPLQIQPRPRGGDQGVG</sequence>
<keyword evidence="3" id="KW-1185">Reference proteome</keyword>
<proteinExistence type="predicted"/>
<dbReference type="HOGENOM" id="CLU_3160851_0_0_1"/>
<dbReference type="Proteomes" id="UP000008021">
    <property type="component" value="Chromosome 4"/>
</dbReference>
<evidence type="ECO:0000313" key="2">
    <source>
        <dbReference type="EnsemblPlants" id="OMERI04G07950.2"/>
    </source>
</evidence>
<evidence type="ECO:0000313" key="3">
    <source>
        <dbReference type="Proteomes" id="UP000008021"/>
    </source>
</evidence>
<protein>
    <submittedName>
        <fullName evidence="2">Uncharacterized protein</fullName>
    </submittedName>
</protein>
<reference evidence="2" key="1">
    <citation type="submission" date="2015-04" db="UniProtKB">
        <authorList>
            <consortium name="EnsemblPlants"/>
        </authorList>
    </citation>
    <scope>IDENTIFICATION</scope>
</reference>
<dbReference type="Gramene" id="OMERI04G07950.2">
    <property type="protein sequence ID" value="OMERI04G07950.2"/>
    <property type="gene ID" value="OMERI04G07950"/>
</dbReference>
<name>A0A0E0DCU6_9ORYZ</name>
<feature type="compositionally biased region" description="Basic residues" evidence="1">
    <location>
        <begin position="1"/>
        <end position="23"/>
    </location>
</feature>